<feature type="region of interest" description="Disordered" evidence="1">
    <location>
        <begin position="1"/>
        <end position="32"/>
    </location>
</feature>
<gene>
    <name evidence="2" type="ORF">CCAM_LOCUS42529</name>
</gene>
<evidence type="ECO:0000313" key="3">
    <source>
        <dbReference type="Proteomes" id="UP000595140"/>
    </source>
</evidence>
<name>A0A484NIG6_9ASTE</name>
<sequence length="120" mass="12918">MEAWEKGRSGAAIYRGGSPTSEQTGGRQPARRRAAGIHWNLLTAGRRRQAGRQAAACQPASALLRCLLSFSPPPPSDWRPGRLPPARSPVRPPKSADATLLKILFQTFFPSAPTSNSAPF</sequence>
<feature type="region of interest" description="Disordered" evidence="1">
    <location>
        <begin position="73"/>
        <end position="94"/>
    </location>
</feature>
<protein>
    <submittedName>
        <fullName evidence="2">Uncharacterized protein</fullName>
    </submittedName>
</protein>
<feature type="compositionally biased region" description="Pro residues" evidence="1">
    <location>
        <begin position="73"/>
        <end position="92"/>
    </location>
</feature>
<dbReference type="AlphaFoldDB" id="A0A484NIG6"/>
<keyword evidence="3" id="KW-1185">Reference proteome</keyword>
<reference evidence="2 3" key="1">
    <citation type="submission" date="2018-04" db="EMBL/GenBank/DDBJ databases">
        <authorList>
            <person name="Vogel A."/>
        </authorList>
    </citation>
    <scope>NUCLEOTIDE SEQUENCE [LARGE SCALE GENOMIC DNA]</scope>
</reference>
<evidence type="ECO:0000313" key="2">
    <source>
        <dbReference type="EMBL" id="VFR00754.1"/>
    </source>
</evidence>
<proteinExistence type="predicted"/>
<organism evidence="2 3">
    <name type="scientific">Cuscuta campestris</name>
    <dbReference type="NCBI Taxonomy" id="132261"/>
    <lineage>
        <taxon>Eukaryota</taxon>
        <taxon>Viridiplantae</taxon>
        <taxon>Streptophyta</taxon>
        <taxon>Embryophyta</taxon>
        <taxon>Tracheophyta</taxon>
        <taxon>Spermatophyta</taxon>
        <taxon>Magnoliopsida</taxon>
        <taxon>eudicotyledons</taxon>
        <taxon>Gunneridae</taxon>
        <taxon>Pentapetalae</taxon>
        <taxon>asterids</taxon>
        <taxon>lamiids</taxon>
        <taxon>Solanales</taxon>
        <taxon>Convolvulaceae</taxon>
        <taxon>Cuscuteae</taxon>
        <taxon>Cuscuta</taxon>
        <taxon>Cuscuta subgen. Grammica</taxon>
        <taxon>Cuscuta sect. Cleistogrammica</taxon>
    </lineage>
</organism>
<dbReference type="Proteomes" id="UP000595140">
    <property type="component" value="Unassembled WGS sequence"/>
</dbReference>
<accession>A0A484NIG6</accession>
<feature type="non-terminal residue" evidence="2">
    <location>
        <position position="120"/>
    </location>
</feature>
<evidence type="ECO:0000256" key="1">
    <source>
        <dbReference type="SAM" id="MobiDB-lite"/>
    </source>
</evidence>
<dbReference type="EMBL" id="OOIL02006715">
    <property type="protein sequence ID" value="VFR00754.1"/>
    <property type="molecule type" value="Genomic_DNA"/>
</dbReference>